<dbReference type="EMBL" id="VOQS01000005">
    <property type="protein sequence ID" value="TXC80924.1"/>
    <property type="molecule type" value="Genomic_DNA"/>
</dbReference>
<feature type="signal peptide" evidence="2">
    <location>
        <begin position="1"/>
        <end position="23"/>
    </location>
</feature>
<comment type="caution">
    <text evidence="4">The sequence shown here is derived from an EMBL/GenBank/DDBJ whole genome shotgun (WGS) entry which is preliminary data.</text>
</comment>
<evidence type="ECO:0000313" key="4">
    <source>
        <dbReference type="EMBL" id="TXC80924.1"/>
    </source>
</evidence>
<sequence>MKTRLVAAALLAATAFVSAPVFASGFGPAPYYNPEAGAPASQRGPVAQASQAGDNTANSYGGVASGTSHAGGLFHKRSTGADSCVGPVSYCNIYFGS</sequence>
<feature type="chain" id="PRO_5022688207" description="DUF4148 domain-containing protein" evidence="2">
    <location>
        <begin position="24"/>
        <end position="97"/>
    </location>
</feature>
<dbReference type="Proteomes" id="UP001481677">
    <property type="component" value="Unassembled WGS sequence"/>
</dbReference>
<evidence type="ECO:0000256" key="2">
    <source>
        <dbReference type="SAM" id="SignalP"/>
    </source>
</evidence>
<evidence type="ECO:0000256" key="1">
    <source>
        <dbReference type="SAM" id="MobiDB-lite"/>
    </source>
</evidence>
<evidence type="ECO:0000313" key="6">
    <source>
        <dbReference type="Proteomes" id="UP001481677"/>
    </source>
</evidence>
<protein>
    <recommendedName>
        <fullName evidence="7">DUF4148 domain-containing protein</fullName>
    </recommendedName>
</protein>
<gene>
    <name evidence="4" type="ORF">FRZ40_42720</name>
    <name evidence="3" type="ORF">V4C56_16180</name>
</gene>
<proteinExistence type="predicted"/>
<keyword evidence="6" id="KW-1185">Reference proteome</keyword>
<evidence type="ECO:0000313" key="3">
    <source>
        <dbReference type="EMBL" id="MEM5341156.1"/>
    </source>
</evidence>
<accession>A0A5C6V7Z2</accession>
<name>A0A5C6V7Z2_9BURK</name>
<feature type="region of interest" description="Disordered" evidence="1">
    <location>
        <begin position="37"/>
        <end position="61"/>
    </location>
</feature>
<reference evidence="3 6" key="3">
    <citation type="submission" date="2024-01" db="EMBL/GenBank/DDBJ databases">
        <title>The diversity of rhizobia nodulating Mimosa spp. in eleven states of Brazil covering several biomes is determined by host plant, location, and edaphic factors.</title>
        <authorList>
            <person name="Rouws L."/>
            <person name="Barauna A."/>
            <person name="Beukes C."/>
            <person name="De Faria S.M."/>
            <person name="Gross E."/>
            <person name="Dos Reis Junior F.B."/>
            <person name="Simon M."/>
            <person name="Maluk M."/>
            <person name="Odee D.W."/>
            <person name="Kenicer G."/>
            <person name="Young J.P.W."/>
            <person name="Reis V.M."/>
            <person name="Zilli J."/>
            <person name="James E.K."/>
        </authorList>
    </citation>
    <scope>NUCLEOTIDE SEQUENCE [LARGE SCALE GENOMIC DNA]</scope>
    <source>
        <strain evidence="3 6">JPY530</strain>
    </source>
</reference>
<reference evidence="4" key="2">
    <citation type="submission" date="2019-08" db="EMBL/GenBank/DDBJ databases">
        <authorList>
            <person name="Im W.-T."/>
        </authorList>
    </citation>
    <scope>NUCLEOTIDE SEQUENCE</scope>
    <source>
        <strain evidence="4">NF 2-5-3</strain>
    </source>
</reference>
<dbReference type="EMBL" id="JAZHGA010000010">
    <property type="protein sequence ID" value="MEM5341156.1"/>
    <property type="molecule type" value="Genomic_DNA"/>
</dbReference>
<reference evidence="4 5" key="1">
    <citation type="journal article" date="2018" name="Int. J. Syst. Evol. Microbiol.">
        <title>Paraburkholderia azotifigens sp. nov., a nitrogen-fixing bacterium isolated from paddy soil.</title>
        <authorList>
            <person name="Choi G.M."/>
            <person name="Im W.T."/>
        </authorList>
    </citation>
    <scope>NUCLEOTIDE SEQUENCE [LARGE SCALE GENOMIC DNA]</scope>
    <source>
        <strain evidence="4 5">NF 2-5-3</strain>
    </source>
</reference>
<dbReference type="Proteomes" id="UP000321776">
    <property type="component" value="Unassembled WGS sequence"/>
</dbReference>
<keyword evidence="2" id="KW-0732">Signal</keyword>
<dbReference type="AlphaFoldDB" id="A0A5C6V7Z2"/>
<organism evidence="4 5">
    <name type="scientific">Paraburkholderia azotifigens</name>
    <dbReference type="NCBI Taxonomy" id="2057004"/>
    <lineage>
        <taxon>Bacteria</taxon>
        <taxon>Pseudomonadati</taxon>
        <taxon>Pseudomonadota</taxon>
        <taxon>Betaproteobacteria</taxon>
        <taxon>Burkholderiales</taxon>
        <taxon>Burkholderiaceae</taxon>
        <taxon>Paraburkholderia</taxon>
    </lineage>
</organism>
<evidence type="ECO:0008006" key="7">
    <source>
        <dbReference type="Google" id="ProtNLM"/>
    </source>
</evidence>
<feature type="compositionally biased region" description="Polar residues" evidence="1">
    <location>
        <begin position="48"/>
        <end position="59"/>
    </location>
</feature>
<evidence type="ECO:0000313" key="5">
    <source>
        <dbReference type="Proteomes" id="UP000321776"/>
    </source>
</evidence>
<dbReference type="RefSeq" id="WP_147238302.1">
    <property type="nucleotide sequence ID" value="NZ_JAZHFZ010000008.1"/>
</dbReference>